<dbReference type="RefSeq" id="WP_379058262.1">
    <property type="nucleotide sequence ID" value="NZ_JBHTKB010000003.1"/>
</dbReference>
<dbReference type="EMBL" id="JBHTKB010000003">
    <property type="protein sequence ID" value="MFD0914448.1"/>
    <property type="molecule type" value="Genomic_DNA"/>
</dbReference>
<feature type="binding site" evidence="6">
    <location>
        <position position="150"/>
    </location>
    <ligand>
        <name>(6S)-5-formyl-5,6,7,8-tetrahydrofolate</name>
        <dbReference type="ChEBI" id="CHEBI:57457"/>
    </ligand>
</feature>
<dbReference type="SUPFAM" id="SSF52540">
    <property type="entry name" value="P-loop containing nucleoside triphosphate hydrolases"/>
    <property type="match status" value="1"/>
</dbReference>
<dbReference type="InterPro" id="IPR027368">
    <property type="entry name" value="MnmE_dom2"/>
</dbReference>
<dbReference type="CDD" id="cd14858">
    <property type="entry name" value="TrmE_N"/>
    <property type="match status" value="1"/>
</dbReference>
<dbReference type="InterPro" id="IPR031168">
    <property type="entry name" value="G_TrmE"/>
</dbReference>
<dbReference type="PROSITE" id="PS51709">
    <property type="entry name" value="G_TRME"/>
    <property type="match status" value="1"/>
</dbReference>
<organism evidence="10 11">
    <name type="scientific">Methylophilus luteus</name>
    <dbReference type="NCBI Taxonomy" id="640108"/>
    <lineage>
        <taxon>Bacteria</taxon>
        <taxon>Pseudomonadati</taxon>
        <taxon>Pseudomonadota</taxon>
        <taxon>Betaproteobacteria</taxon>
        <taxon>Nitrosomonadales</taxon>
        <taxon>Methylophilaceae</taxon>
        <taxon>Methylophilus</taxon>
    </lineage>
</organism>
<dbReference type="InterPro" id="IPR006073">
    <property type="entry name" value="GTP-bd"/>
</dbReference>
<dbReference type="InterPro" id="IPR025867">
    <property type="entry name" value="MnmE_helical"/>
</dbReference>
<keyword evidence="6" id="KW-0963">Cytoplasm</keyword>
<feature type="binding site" evidence="6">
    <location>
        <position position="256"/>
    </location>
    <ligand>
        <name>K(+)</name>
        <dbReference type="ChEBI" id="CHEBI:29103"/>
    </ligand>
</feature>
<dbReference type="InterPro" id="IPR027266">
    <property type="entry name" value="TrmE/GcvT-like"/>
</dbReference>
<dbReference type="Gene3D" id="3.30.1360.120">
    <property type="entry name" value="Probable tRNA modification gtpase trme, domain 1"/>
    <property type="match status" value="1"/>
</dbReference>
<dbReference type="CDD" id="cd04164">
    <property type="entry name" value="trmE"/>
    <property type="match status" value="1"/>
</dbReference>
<name>A0ABW3FAG8_9PROT</name>
<feature type="binding site" evidence="6">
    <location>
        <begin position="275"/>
        <end position="281"/>
    </location>
    <ligand>
        <name>GTP</name>
        <dbReference type="ChEBI" id="CHEBI:37565"/>
    </ligand>
</feature>
<keyword evidence="3 6" id="KW-0547">Nucleotide-binding</keyword>
<feature type="binding site" evidence="6">
    <location>
        <position position="275"/>
    </location>
    <ligand>
        <name>K(+)</name>
        <dbReference type="ChEBI" id="CHEBI:29103"/>
    </ligand>
</feature>
<keyword evidence="2 6" id="KW-0819">tRNA processing</keyword>
<evidence type="ECO:0000256" key="7">
    <source>
        <dbReference type="RuleBase" id="RU003313"/>
    </source>
</evidence>
<feature type="binding site" evidence="6">
    <location>
        <position position="111"/>
    </location>
    <ligand>
        <name>(6S)-5-formyl-5,6,7,8-tetrahydrofolate</name>
        <dbReference type="ChEBI" id="CHEBI:57457"/>
    </ligand>
</feature>
<dbReference type="InterPro" id="IPR004520">
    <property type="entry name" value="GTPase_MnmE"/>
</dbReference>
<dbReference type="NCBIfam" id="TIGR00450">
    <property type="entry name" value="mnmE_trmE_thdF"/>
    <property type="match status" value="1"/>
</dbReference>
<evidence type="ECO:0000313" key="10">
    <source>
        <dbReference type="EMBL" id="MFD0914448.1"/>
    </source>
</evidence>
<gene>
    <name evidence="6 10" type="primary">mnmE</name>
    <name evidence="6" type="synonym">trmE</name>
    <name evidence="10" type="ORF">ACFQ1Z_12880</name>
</gene>
<sequence length="477" mass="51402">MPRLSRKKGMANNQQSGVSPFDPAHGQAATGHVPVETIAAIATAPGAGGIGVVRVSGPLVPQIAAQLLGHCPAPRHAAYLPFFQADGSLIDTGIAIYFPNPHSYTGEDVLELQAHGGTALMQILLARCIEAGARHAVAGEFTQRAYLNDKLDLAQAEAVADLINASTAEAARSAVRSLSGEFSHAIQTLLQQLIDLRMYVEACLDFPEEDIDFISQGRVLEKLQANQQTLQTIYQRAKQGALLREGMNVVLIGQPNVGKSSLLNALSGEDVAIVTPIAGTTRDTIKSVIQIEGVPLHIIDTAGLRETDDVVEQVGIARTWKAIETAQVALLLVDSQHGIGPYETGILQYLPAQIEKIWVHNKIDVSRETSRIEIREKETHLFLSAKTGLGIDALQKTLLQIVGYQPGNEGVFMARARHLQALQQVDSHLQNATMQMHAAELIAEELRSAQEALASITGEFTPDDLLGEIFSHFCIGK</sequence>
<feature type="binding site" evidence="6">
    <location>
        <begin position="256"/>
        <end position="261"/>
    </location>
    <ligand>
        <name>GTP</name>
        <dbReference type="ChEBI" id="CHEBI:37565"/>
    </ligand>
</feature>
<comment type="caution">
    <text evidence="6">Lacks conserved residue(s) required for the propagation of feature annotation.</text>
</comment>
<feature type="binding site" evidence="6">
    <location>
        <position position="477"/>
    </location>
    <ligand>
        <name>(6S)-5-formyl-5,6,7,8-tetrahydrofolate</name>
        <dbReference type="ChEBI" id="CHEBI:57457"/>
    </ligand>
</feature>
<keyword evidence="6" id="KW-0460">Magnesium</keyword>
<dbReference type="InterPro" id="IPR018948">
    <property type="entry name" value="GTP-bd_TrmE_N"/>
</dbReference>
<protein>
    <recommendedName>
        <fullName evidence="6">tRNA modification GTPase MnmE</fullName>
        <ecNumber evidence="6">3.6.-.-</ecNumber>
    </recommendedName>
</protein>
<dbReference type="NCBIfam" id="TIGR00231">
    <property type="entry name" value="small_GTP"/>
    <property type="match status" value="1"/>
</dbReference>
<evidence type="ECO:0000256" key="1">
    <source>
        <dbReference type="ARBA" id="ARBA00011043"/>
    </source>
</evidence>
<feature type="region of interest" description="Disordered" evidence="8">
    <location>
        <begin position="1"/>
        <end position="28"/>
    </location>
</feature>
<dbReference type="SUPFAM" id="SSF116878">
    <property type="entry name" value="TrmE connector domain"/>
    <property type="match status" value="1"/>
</dbReference>
<evidence type="ECO:0000256" key="8">
    <source>
        <dbReference type="SAM" id="MobiDB-lite"/>
    </source>
</evidence>
<feature type="binding site" evidence="6">
    <location>
        <position position="54"/>
    </location>
    <ligand>
        <name>(6S)-5-formyl-5,6,7,8-tetrahydrofolate</name>
        <dbReference type="ChEBI" id="CHEBI:57457"/>
    </ligand>
</feature>
<evidence type="ECO:0000256" key="2">
    <source>
        <dbReference type="ARBA" id="ARBA00022694"/>
    </source>
</evidence>
<evidence type="ECO:0000256" key="5">
    <source>
        <dbReference type="ARBA" id="ARBA00023134"/>
    </source>
</evidence>
<dbReference type="NCBIfam" id="NF003661">
    <property type="entry name" value="PRK05291.1-3"/>
    <property type="match status" value="1"/>
</dbReference>
<evidence type="ECO:0000259" key="9">
    <source>
        <dbReference type="PROSITE" id="PS51709"/>
    </source>
</evidence>
<keyword evidence="11" id="KW-1185">Reference proteome</keyword>
<reference evidence="11" key="1">
    <citation type="journal article" date="2019" name="Int. J. Syst. Evol. Microbiol.">
        <title>The Global Catalogue of Microorganisms (GCM) 10K type strain sequencing project: providing services to taxonomists for standard genome sequencing and annotation.</title>
        <authorList>
            <consortium name="The Broad Institute Genomics Platform"/>
            <consortium name="The Broad Institute Genome Sequencing Center for Infectious Disease"/>
            <person name="Wu L."/>
            <person name="Ma J."/>
        </authorList>
    </citation>
    <scope>NUCLEOTIDE SEQUENCE [LARGE SCALE GENOMIC DNA]</scope>
    <source>
        <strain evidence="11">CCUG 58412</strain>
    </source>
</reference>
<dbReference type="PANTHER" id="PTHR42714">
    <property type="entry name" value="TRNA MODIFICATION GTPASE GTPBP3"/>
    <property type="match status" value="1"/>
</dbReference>
<feature type="binding site" evidence="6">
    <location>
        <position position="260"/>
    </location>
    <ligand>
        <name>Mg(2+)</name>
        <dbReference type="ChEBI" id="CHEBI:18420"/>
    </ligand>
</feature>
<dbReference type="Gene3D" id="1.20.120.430">
    <property type="entry name" value="tRNA modification GTPase MnmE domain 2"/>
    <property type="match status" value="1"/>
</dbReference>
<keyword evidence="4 6" id="KW-0630">Potassium</keyword>
<keyword evidence="6" id="KW-0479">Metal-binding</keyword>
<dbReference type="Pfam" id="PF10396">
    <property type="entry name" value="TrmE_N"/>
    <property type="match status" value="1"/>
</dbReference>
<dbReference type="Pfam" id="PF12631">
    <property type="entry name" value="MnmE_helical"/>
    <property type="match status" value="1"/>
</dbReference>
<evidence type="ECO:0000256" key="3">
    <source>
        <dbReference type="ARBA" id="ARBA00022741"/>
    </source>
</evidence>
<comment type="subcellular location">
    <subcellularLocation>
        <location evidence="6">Cytoplasm</location>
    </subcellularLocation>
</comment>
<accession>A0ABW3FAG8</accession>
<feature type="binding site" evidence="6">
    <location>
        <position position="277"/>
    </location>
    <ligand>
        <name>K(+)</name>
        <dbReference type="ChEBI" id="CHEBI:29103"/>
    </ligand>
</feature>
<comment type="similarity">
    <text evidence="1 6 7">Belongs to the TRAFAC class TrmE-Era-EngA-EngB-Septin-like GTPase superfamily. TrmE GTPase family.</text>
</comment>
<comment type="subunit">
    <text evidence="6">Homodimer. Heterotetramer of two MnmE and two MnmG subunits.</text>
</comment>
<evidence type="ECO:0000256" key="6">
    <source>
        <dbReference type="HAMAP-Rule" id="MF_00379"/>
    </source>
</evidence>
<dbReference type="PANTHER" id="PTHR42714:SF2">
    <property type="entry name" value="TRNA MODIFICATION GTPASE GTPBP3, MITOCHONDRIAL"/>
    <property type="match status" value="1"/>
</dbReference>
<dbReference type="Proteomes" id="UP001597128">
    <property type="component" value="Unassembled WGS sequence"/>
</dbReference>
<dbReference type="InterPro" id="IPR005225">
    <property type="entry name" value="Small_GTP-bd"/>
</dbReference>
<dbReference type="Pfam" id="PF01926">
    <property type="entry name" value="MMR_HSR1"/>
    <property type="match status" value="1"/>
</dbReference>
<keyword evidence="5 6" id="KW-0342">GTP-binding</keyword>
<proteinExistence type="inferred from homology"/>
<dbReference type="GO" id="GO:0016787">
    <property type="term" value="F:hydrolase activity"/>
    <property type="evidence" value="ECO:0007669"/>
    <property type="project" value="UniProtKB-KW"/>
</dbReference>
<evidence type="ECO:0000256" key="4">
    <source>
        <dbReference type="ARBA" id="ARBA00022958"/>
    </source>
</evidence>
<evidence type="ECO:0000313" key="11">
    <source>
        <dbReference type="Proteomes" id="UP001597128"/>
    </source>
</evidence>
<dbReference type="HAMAP" id="MF_00379">
    <property type="entry name" value="GTPase_MnmE"/>
    <property type="match status" value="1"/>
</dbReference>
<dbReference type="EC" id="3.6.-.-" evidence="6"/>
<dbReference type="InterPro" id="IPR027417">
    <property type="entry name" value="P-loop_NTPase"/>
</dbReference>
<feature type="binding site" evidence="6">
    <location>
        <position position="280"/>
    </location>
    <ligand>
        <name>K(+)</name>
        <dbReference type="ChEBI" id="CHEBI:29103"/>
    </ligand>
</feature>
<comment type="caution">
    <text evidence="10">The sequence shown here is derived from an EMBL/GenBank/DDBJ whole genome shotgun (WGS) entry which is preliminary data.</text>
</comment>
<feature type="binding site" evidence="6">
    <location>
        <position position="281"/>
    </location>
    <ligand>
        <name>Mg(2+)</name>
        <dbReference type="ChEBI" id="CHEBI:18420"/>
    </ligand>
</feature>
<feature type="binding site" evidence="6">
    <location>
        <begin position="300"/>
        <end position="303"/>
    </location>
    <ligand>
        <name>GTP</name>
        <dbReference type="ChEBI" id="CHEBI:37565"/>
    </ligand>
</feature>
<comment type="cofactor">
    <cofactor evidence="6">
        <name>K(+)</name>
        <dbReference type="ChEBI" id="CHEBI:29103"/>
    </cofactor>
    <text evidence="6">Binds 1 potassium ion per subunit.</text>
</comment>
<keyword evidence="6 10" id="KW-0378">Hydrolase</keyword>
<feature type="domain" description="TrmE-type G" evidence="9">
    <location>
        <begin position="246"/>
        <end position="403"/>
    </location>
</feature>
<comment type="function">
    <text evidence="6">Exhibits a very high intrinsic GTPase hydrolysis rate. Involved in the addition of a carboxymethylaminomethyl (cmnm) group at the wobble position (U34) of certain tRNAs, forming tRNA-cmnm(5)s(2)U34.</text>
</comment>
<dbReference type="Gene3D" id="3.40.50.300">
    <property type="entry name" value="P-loop containing nucleotide triphosphate hydrolases"/>
    <property type="match status" value="1"/>
</dbReference>